<proteinExistence type="predicted"/>
<reference evidence="2 3" key="1">
    <citation type="submission" date="2024-07" db="EMBL/GenBank/DDBJ databases">
        <authorList>
            <person name="Thanompreechachai J."/>
            <person name="Duangmal K."/>
        </authorList>
    </citation>
    <scope>NUCLEOTIDE SEQUENCE [LARGE SCALE GENOMIC DNA]</scope>
    <source>
        <strain evidence="2 3">KCTC 19886</strain>
    </source>
</reference>
<dbReference type="InterPro" id="IPR002575">
    <property type="entry name" value="Aminoglycoside_PTrfase"/>
</dbReference>
<feature type="domain" description="Aminoglycoside phosphotransferase" evidence="1">
    <location>
        <begin position="29"/>
        <end position="260"/>
    </location>
</feature>
<protein>
    <submittedName>
        <fullName evidence="2">Phosphotransferase</fullName>
    </submittedName>
</protein>
<dbReference type="Pfam" id="PF01636">
    <property type="entry name" value="APH"/>
    <property type="match status" value="1"/>
</dbReference>
<dbReference type="SUPFAM" id="SSF56112">
    <property type="entry name" value="Protein kinase-like (PK-like)"/>
    <property type="match status" value="1"/>
</dbReference>
<comment type="caution">
    <text evidence="2">The sequence shown here is derived from an EMBL/GenBank/DDBJ whole genome shotgun (WGS) entry which is preliminary data.</text>
</comment>
<accession>A0ABV3P4I5</accession>
<dbReference type="InterPro" id="IPR011009">
    <property type="entry name" value="Kinase-like_dom_sf"/>
</dbReference>
<dbReference type="Gene3D" id="3.90.1200.10">
    <property type="match status" value="1"/>
</dbReference>
<dbReference type="Proteomes" id="UP001555826">
    <property type="component" value="Unassembled WGS sequence"/>
</dbReference>
<organism evidence="2 3">
    <name type="scientific">Kineococcus endophyticus</name>
    <dbReference type="NCBI Taxonomy" id="1181883"/>
    <lineage>
        <taxon>Bacteria</taxon>
        <taxon>Bacillati</taxon>
        <taxon>Actinomycetota</taxon>
        <taxon>Actinomycetes</taxon>
        <taxon>Kineosporiales</taxon>
        <taxon>Kineosporiaceae</taxon>
        <taxon>Kineococcus</taxon>
    </lineage>
</organism>
<evidence type="ECO:0000259" key="1">
    <source>
        <dbReference type="Pfam" id="PF01636"/>
    </source>
</evidence>
<name>A0ABV3P4I5_9ACTN</name>
<evidence type="ECO:0000313" key="2">
    <source>
        <dbReference type="EMBL" id="MEW9264308.1"/>
    </source>
</evidence>
<keyword evidence="3" id="KW-1185">Reference proteome</keyword>
<dbReference type="EMBL" id="JBFNQN010000004">
    <property type="protein sequence ID" value="MEW9264308.1"/>
    <property type="molecule type" value="Genomic_DNA"/>
</dbReference>
<evidence type="ECO:0000313" key="3">
    <source>
        <dbReference type="Proteomes" id="UP001555826"/>
    </source>
</evidence>
<sequence>MTGPLDPGTVERLCREALGRPVRVHDVHRLRGGTKKGVFRVTTSGGPPVVLYVWHEDEDWWHGSEDPAADVEPFTAANGLELLTGAHDLLTGIGVRVPRILHVERRGAELPVDCAVVEDVAGGSLQDLLASDAEAAVPALAELHGHLSRMATTTATRWGKVLHTGSPAGPQPPFHEVVAHQARRHLTAASAHEPRLAAAADRVEALLLDRVAAVGVREPVTHGLVHGELGPDHVLIDATGRPVLVDLEGLMWADVEWEHAFLDLRFGEHYARLRLPGLDPARLALYRLALHLSLVEGPLRLVAQGFPDAGVMEEIAEHNLGKVLADVPG</sequence>
<gene>
    <name evidence="2" type="ORF">AB1207_06090</name>
</gene>
<dbReference type="RefSeq" id="WP_367636967.1">
    <property type="nucleotide sequence ID" value="NZ_JBFNQN010000004.1"/>
</dbReference>